<dbReference type="Proteomes" id="UP001482513">
    <property type="component" value="Unassembled WGS sequence"/>
</dbReference>
<protein>
    <submittedName>
        <fullName evidence="2">Glycosyltransferase family 2 protein</fullName>
    </submittedName>
</protein>
<evidence type="ECO:0000259" key="1">
    <source>
        <dbReference type="Pfam" id="PF00535"/>
    </source>
</evidence>
<evidence type="ECO:0000313" key="3">
    <source>
        <dbReference type="Proteomes" id="UP001482513"/>
    </source>
</evidence>
<dbReference type="PANTHER" id="PTHR43685">
    <property type="entry name" value="GLYCOSYLTRANSFERASE"/>
    <property type="match status" value="1"/>
</dbReference>
<dbReference type="Pfam" id="PF00535">
    <property type="entry name" value="Glycos_transf_2"/>
    <property type="match status" value="1"/>
</dbReference>
<dbReference type="InterPro" id="IPR029044">
    <property type="entry name" value="Nucleotide-diphossugar_trans"/>
</dbReference>
<dbReference type="PANTHER" id="PTHR43685:SF3">
    <property type="entry name" value="SLR2126 PROTEIN"/>
    <property type="match status" value="1"/>
</dbReference>
<dbReference type="InterPro" id="IPR050834">
    <property type="entry name" value="Glycosyltransf_2"/>
</dbReference>
<accession>A0ABV0K679</accession>
<name>A0ABV0K679_9CYAN</name>
<comment type="caution">
    <text evidence="2">The sequence shown here is derived from an EMBL/GenBank/DDBJ whole genome shotgun (WGS) entry which is preliminary data.</text>
</comment>
<dbReference type="InterPro" id="IPR001173">
    <property type="entry name" value="Glyco_trans_2-like"/>
</dbReference>
<feature type="domain" description="Glycosyltransferase 2-like" evidence="1">
    <location>
        <begin position="7"/>
        <end position="124"/>
    </location>
</feature>
<gene>
    <name evidence="2" type="ORF">NC992_14265</name>
</gene>
<organism evidence="2 3">
    <name type="scientific">Leptolyngbya subtilissima DQ-A4</name>
    <dbReference type="NCBI Taxonomy" id="2933933"/>
    <lineage>
        <taxon>Bacteria</taxon>
        <taxon>Bacillati</taxon>
        <taxon>Cyanobacteriota</taxon>
        <taxon>Cyanophyceae</taxon>
        <taxon>Leptolyngbyales</taxon>
        <taxon>Leptolyngbyaceae</taxon>
        <taxon>Leptolyngbya group</taxon>
        <taxon>Leptolyngbya</taxon>
    </lineage>
</organism>
<evidence type="ECO:0000313" key="2">
    <source>
        <dbReference type="EMBL" id="MEP0948046.1"/>
    </source>
</evidence>
<dbReference type="SUPFAM" id="SSF53448">
    <property type="entry name" value="Nucleotide-diphospho-sugar transferases"/>
    <property type="match status" value="1"/>
</dbReference>
<reference evidence="2 3" key="1">
    <citation type="submission" date="2022-04" db="EMBL/GenBank/DDBJ databases">
        <title>Positive selection, recombination, and allopatry shape intraspecific diversity of widespread and dominant cyanobacteria.</title>
        <authorList>
            <person name="Wei J."/>
            <person name="Shu W."/>
            <person name="Hu C."/>
        </authorList>
    </citation>
    <scope>NUCLEOTIDE SEQUENCE [LARGE SCALE GENOMIC DNA]</scope>
    <source>
        <strain evidence="2 3">DQ-A4</strain>
    </source>
</reference>
<dbReference type="EMBL" id="JAMPKX010000006">
    <property type="protein sequence ID" value="MEP0948046.1"/>
    <property type="molecule type" value="Genomic_DNA"/>
</dbReference>
<dbReference type="RefSeq" id="WP_190705307.1">
    <property type="nucleotide sequence ID" value="NZ_JAMPKX010000006.1"/>
</dbReference>
<sequence length="312" mass="34386">MTQPLISAIICTHNRACYLGAAIASLLEQTYAAYEIIVVDNASTDDTRAVVETYLSHPTLTYVYESTLGLSAARNRGAAIAKGTILAYLDDDAEASPHWLVALAAAFEQHPKAAIAGGYVSLIWPQDMTPPRWLSSTLSESLGAYDLGTTTRLITNPGQTPRGLNYGVKKSFLEAVGGFDPQLGRVGKNLLSNEELHLTQLALAVGHEVLFVPQAQVAHNVAPERLRQGWFLRRSWWQGISECYREQLSHTLTLERVRVRSLCLLRGLVKTLRYWSDPALRFENLVYAYGQLGYVVGGLRHLLPRPGAKVCP</sequence>
<dbReference type="CDD" id="cd00761">
    <property type="entry name" value="Glyco_tranf_GTA_type"/>
    <property type="match status" value="1"/>
</dbReference>
<keyword evidence="3" id="KW-1185">Reference proteome</keyword>
<dbReference type="Gene3D" id="3.90.550.10">
    <property type="entry name" value="Spore Coat Polysaccharide Biosynthesis Protein SpsA, Chain A"/>
    <property type="match status" value="1"/>
</dbReference>
<proteinExistence type="predicted"/>